<proteinExistence type="predicted"/>
<dbReference type="Proteomes" id="UP000515743">
    <property type="component" value="Chromosome"/>
</dbReference>
<evidence type="ECO:0000256" key="1">
    <source>
        <dbReference type="PROSITE-ProRule" id="PRU00703"/>
    </source>
</evidence>
<dbReference type="InterPro" id="IPR046342">
    <property type="entry name" value="CBS_dom_sf"/>
</dbReference>
<dbReference type="RefSeq" id="WP_185176020.1">
    <property type="nucleotide sequence ID" value="NZ_CP059404.1"/>
</dbReference>
<keyword evidence="4" id="KW-1185">Reference proteome</keyword>
<gene>
    <name evidence="3" type="ORF">H0194_00815</name>
</gene>
<name>A0A7G7CPY0_9CORY</name>
<dbReference type="Pfam" id="PF00571">
    <property type="entry name" value="CBS"/>
    <property type="match status" value="1"/>
</dbReference>
<dbReference type="SMART" id="SM00116">
    <property type="entry name" value="CBS"/>
    <property type="match status" value="1"/>
</dbReference>
<dbReference type="InterPro" id="IPR000644">
    <property type="entry name" value="CBS_dom"/>
</dbReference>
<feature type="domain" description="CBS" evidence="2">
    <location>
        <begin position="101"/>
        <end position="159"/>
    </location>
</feature>
<dbReference type="KEGG" id="cik:H0194_00815"/>
<organism evidence="3 4">
    <name type="scientific">Corynebacterium incognita</name>
    <dbReference type="NCBI Taxonomy" id="2754725"/>
    <lineage>
        <taxon>Bacteria</taxon>
        <taxon>Bacillati</taxon>
        <taxon>Actinomycetota</taxon>
        <taxon>Actinomycetes</taxon>
        <taxon>Mycobacteriales</taxon>
        <taxon>Corynebacteriaceae</taxon>
        <taxon>Corynebacterium</taxon>
    </lineage>
</organism>
<sequence length="234" mass="26329">MTDRATTFLAAFNDIESHLRDTLNAGDSQPFWKLVEWSKNKHMLTDEQAAQLKDFAKLRNAISHGQYYGDQPTASPHEDVVADIIDIRNKLLTPPLALSLLPPQKVLTVDPDDNVATVLDIIREHDVSQIPVYDDGRFVRLLTMNAVARWVAHHVDDDLASSHVSDLLDYLKDHERALIVHRDATALEAYELLTKPGNHGETPRALIISEHGKPDQRPIRVISPRDLHVLVDAL</sequence>
<accession>A0A7G7CPY0</accession>
<dbReference type="EMBL" id="CP059404">
    <property type="protein sequence ID" value="QNE89646.1"/>
    <property type="molecule type" value="Genomic_DNA"/>
</dbReference>
<dbReference type="AlphaFoldDB" id="A0A7G7CPY0"/>
<dbReference type="PROSITE" id="PS51371">
    <property type="entry name" value="CBS"/>
    <property type="match status" value="1"/>
</dbReference>
<dbReference type="SUPFAM" id="SSF54631">
    <property type="entry name" value="CBS-domain pair"/>
    <property type="match status" value="1"/>
</dbReference>
<protein>
    <submittedName>
        <fullName evidence="3">CBS domain-containing protein</fullName>
    </submittedName>
</protein>
<reference evidence="3 4" key="1">
    <citation type="submission" date="2020-07" db="EMBL/GenBank/DDBJ databases">
        <title>Complete genome and description of Corynebacterium incognita strain Marseille-Q3630 sp. nov.</title>
        <authorList>
            <person name="Boxberger M."/>
        </authorList>
    </citation>
    <scope>NUCLEOTIDE SEQUENCE [LARGE SCALE GENOMIC DNA]</scope>
    <source>
        <strain evidence="3 4">Marseille-Q3630</strain>
    </source>
</reference>
<dbReference type="Gene3D" id="3.10.580.10">
    <property type="entry name" value="CBS-domain"/>
    <property type="match status" value="1"/>
</dbReference>
<evidence type="ECO:0000313" key="3">
    <source>
        <dbReference type="EMBL" id="QNE89646.1"/>
    </source>
</evidence>
<evidence type="ECO:0000259" key="2">
    <source>
        <dbReference type="PROSITE" id="PS51371"/>
    </source>
</evidence>
<keyword evidence="1" id="KW-0129">CBS domain</keyword>
<evidence type="ECO:0000313" key="4">
    <source>
        <dbReference type="Proteomes" id="UP000515743"/>
    </source>
</evidence>